<feature type="transmembrane region" description="Helical" evidence="5">
    <location>
        <begin position="104"/>
        <end position="128"/>
    </location>
</feature>
<organism evidence="6 7">
    <name type="scientific">Cladosporium halotolerans</name>
    <dbReference type="NCBI Taxonomy" id="1052096"/>
    <lineage>
        <taxon>Eukaryota</taxon>
        <taxon>Fungi</taxon>
        <taxon>Dikarya</taxon>
        <taxon>Ascomycota</taxon>
        <taxon>Pezizomycotina</taxon>
        <taxon>Dothideomycetes</taxon>
        <taxon>Dothideomycetidae</taxon>
        <taxon>Cladosporiales</taxon>
        <taxon>Cladosporiaceae</taxon>
        <taxon>Cladosporium</taxon>
    </lineage>
</organism>
<name>A0AB34KK29_9PEZI</name>
<keyword evidence="3" id="KW-0325">Glycoprotein</keyword>
<evidence type="ECO:0000256" key="4">
    <source>
        <dbReference type="SAM" id="MobiDB-lite"/>
    </source>
</evidence>
<accession>A0AB34KK29</accession>
<comment type="subcellular location">
    <subcellularLocation>
        <location evidence="1">Membrane</location>
    </subcellularLocation>
</comment>
<evidence type="ECO:0008006" key="8">
    <source>
        <dbReference type="Google" id="ProtNLM"/>
    </source>
</evidence>
<gene>
    <name evidence="6" type="ORF">WHR41_07321</name>
</gene>
<feature type="region of interest" description="Disordered" evidence="4">
    <location>
        <begin position="176"/>
        <end position="195"/>
    </location>
</feature>
<keyword evidence="5" id="KW-1133">Transmembrane helix</keyword>
<evidence type="ECO:0000313" key="7">
    <source>
        <dbReference type="Proteomes" id="UP000803884"/>
    </source>
</evidence>
<dbReference type="Pfam" id="PF01437">
    <property type="entry name" value="PSI"/>
    <property type="match status" value="1"/>
</dbReference>
<dbReference type="RefSeq" id="XP_069227287.1">
    <property type="nucleotide sequence ID" value="XM_069375926.1"/>
</dbReference>
<feature type="compositionally biased region" description="Basic and acidic residues" evidence="4">
    <location>
        <begin position="180"/>
        <end position="195"/>
    </location>
</feature>
<dbReference type="InterPro" id="IPR002165">
    <property type="entry name" value="Plexin_repeat"/>
</dbReference>
<dbReference type="EMBL" id="JAAQHG020000028">
    <property type="protein sequence ID" value="KAL1584181.1"/>
    <property type="molecule type" value="Genomic_DNA"/>
</dbReference>
<keyword evidence="7" id="KW-1185">Reference proteome</keyword>
<dbReference type="GeneID" id="96008764"/>
<protein>
    <recommendedName>
        <fullName evidence="8">PSI domain-containing protein</fullName>
    </recommendedName>
</protein>
<sequence length="195" mass="21302">MGRRLTALYSAATTSPPSSLTVMATARPASHVQQSRLEACWREQNCSSCVRSHHGCGWCSQSATCVPASSLLDPVFKPGACPLGQERFELRTRALGCGCSTATLLSVIVTVVGTIFALFLFYAIILCIRALNRTYGTGSAQGWDVEISDDGSRKGKPWARPSWTATFRKLFHRKSLASRSEQEEITERSRLLPSS</sequence>
<reference evidence="6 7" key="1">
    <citation type="journal article" date="2020" name="Microbiol. Resour. Announc.">
        <title>Draft Genome Sequence of a Cladosporium Species Isolated from the Mesophotic Ascidian Didemnum maculosum.</title>
        <authorList>
            <person name="Gioti A."/>
            <person name="Siaperas R."/>
            <person name="Nikolaivits E."/>
            <person name="Le Goff G."/>
            <person name="Ouazzani J."/>
            <person name="Kotoulas G."/>
            <person name="Topakas E."/>
        </authorList>
    </citation>
    <scope>NUCLEOTIDE SEQUENCE [LARGE SCALE GENOMIC DNA]</scope>
    <source>
        <strain evidence="6 7">TM138-S3</strain>
    </source>
</reference>
<dbReference type="SUPFAM" id="SSF103575">
    <property type="entry name" value="Plexin repeat"/>
    <property type="match status" value="1"/>
</dbReference>
<evidence type="ECO:0000256" key="5">
    <source>
        <dbReference type="SAM" id="Phobius"/>
    </source>
</evidence>
<evidence type="ECO:0000313" key="6">
    <source>
        <dbReference type="EMBL" id="KAL1584181.1"/>
    </source>
</evidence>
<dbReference type="AlphaFoldDB" id="A0AB34KK29"/>
<proteinExistence type="predicted"/>
<dbReference type="Proteomes" id="UP000803884">
    <property type="component" value="Unassembled WGS sequence"/>
</dbReference>
<comment type="caution">
    <text evidence="6">The sequence shown here is derived from an EMBL/GenBank/DDBJ whole genome shotgun (WGS) entry which is preliminary data.</text>
</comment>
<keyword evidence="2 5" id="KW-0472">Membrane</keyword>
<keyword evidence="5" id="KW-0812">Transmembrane</keyword>
<evidence type="ECO:0000256" key="1">
    <source>
        <dbReference type="ARBA" id="ARBA00004370"/>
    </source>
</evidence>
<dbReference type="GO" id="GO:0016020">
    <property type="term" value="C:membrane"/>
    <property type="evidence" value="ECO:0007669"/>
    <property type="project" value="UniProtKB-SubCell"/>
</dbReference>
<evidence type="ECO:0000256" key="3">
    <source>
        <dbReference type="ARBA" id="ARBA00023180"/>
    </source>
</evidence>
<evidence type="ECO:0000256" key="2">
    <source>
        <dbReference type="ARBA" id="ARBA00023136"/>
    </source>
</evidence>